<name>A0A1L6ZLH8_BACIA</name>
<sequence length="305" mass="34604">MSKIDQLIKNINTFVQKAESDEVEELKAAVADFPELQDIPSLVEEYEKTTAKLIRLQRRTFLNELNGFISKDDSETLESILAFFQNDLFAADEFAELFGKETAIFLTLTVTQLAEKIMHSIDAEIPFKVLSEKTEQWIESWSQELAQLMKLNTHTAIEQTLKEGIKEGRSIQEIELELKDLPEFSRKRARVTAVTEVLTASSVAQHESYVQSPAVTGKKWKHSGGKKNQSRESHVQLDGTIIPLDEEFEIPGSGERCMFPRDTKLSPKERVNCHCAVGPVVDPVILGLSAEEKEEIRRRVLQNME</sequence>
<evidence type="ECO:0000259" key="1">
    <source>
        <dbReference type="Pfam" id="PF04233"/>
    </source>
</evidence>
<accession>A0A1L6ZLH8</accession>
<dbReference type="Pfam" id="PF04233">
    <property type="entry name" value="Phage_Mu_F"/>
    <property type="match status" value="1"/>
</dbReference>
<gene>
    <name evidence="2" type="ORF">BSA145_16840</name>
</gene>
<dbReference type="Proteomes" id="UP000185426">
    <property type="component" value="Chromosome"/>
</dbReference>
<dbReference type="AlphaFoldDB" id="A0A1L6ZLH8"/>
<dbReference type="EMBL" id="CP015607">
    <property type="protein sequence ID" value="APT47386.1"/>
    <property type="molecule type" value="Genomic_DNA"/>
</dbReference>
<feature type="domain" description="Phage head morphogenesis" evidence="1">
    <location>
        <begin position="156"/>
        <end position="277"/>
    </location>
</feature>
<organism evidence="2 3">
    <name type="scientific">Bacillus safensis</name>
    <dbReference type="NCBI Taxonomy" id="561879"/>
    <lineage>
        <taxon>Bacteria</taxon>
        <taxon>Bacillati</taxon>
        <taxon>Bacillota</taxon>
        <taxon>Bacilli</taxon>
        <taxon>Bacillales</taxon>
        <taxon>Bacillaceae</taxon>
        <taxon>Bacillus</taxon>
    </lineage>
</organism>
<evidence type="ECO:0000313" key="3">
    <source>
        <dbReference type="Proteomes" id="UP000185426"/>
    </source>
</evidence>
<proteinExistence type="predicted"/>
<evidence type="ECO:0000313" key="2">
    <source>
        <dbReference type="EMBL" id="APT47386.1"/>
    </source>
</evidence>
<dbReference type="InterPro" id="IPR006528">
    <property type="entry name" value="Phage_head_morphogenesis_dom"/>
</dbReference>
<reference evidence="2 3" key="1">
    <citation type="submission" date="2016-05" db="EMBL/GenBank/DDBJ databases">
        <title>Complete Genome and Methylome Analysis of Psychrotrophic Bacterial Isolates from Antarctic Lake Untersee.</title>
        <authorList>
            <person name="Fomenkov A."/>
            <person name="Akimov V.N."/>
            <person name="Vasilyeva L.V."/>
            <person name="Andersen D."/>
            <person name="Vincze T."/>
            <person name="Roberts R.J."/>
        </authorList>
    </citation>
    <scope>NUCLEOTIDE SEQUENCE [LARGE SCALE GENOMIC DNA]</scope>
    <source>
        <strain evidence="2 3">U14-5</strain>
    </source>
</reference>
<protein>
    <recommendedName>
        <fullName evidence="1">Phage head morphogenesis domain-containing protein</fullName>
    </recommendedName>
</protein>
<dbReference type="RefSeq" id="WP_075623141.1">
    <property type="nucleotide sequence ID" value="NZ_CP015607.1"/>
</dbReference>